<evidence type="ECO:0000256" key="1">
    <source>
        <dbReference type="ARBA" id="ARBA00022649"/>
    </source>
</evidence>
<sequence>MFVLKPTNQFDKDIKLMKKRSAKNINLIKDFLFKLEIDGVSGIDKKHRPHKLVGNYKDNWEAHIKPDLLIIWFEITEEKEIILLRVGTHSDLF</sequence>
<dbReference type="PANTHER" id="PTHR40588">
    <property type="entry name" value="MRNA INTERFERASE TOXIN YAFQ"/>
    <property type="match status" value="1"/>
</dbReference>
<dbReference type="SUPFAM" id="SSF143011">
    <property type="entry name" value="RelE-like"/>
    <property type="match status" value="1"/>
</dbReference>
<dbReference type="GO" id="GO:0006402">
    <property type="term" value="P:mRNA catabolic process"/>
    <property type="evidence" value="ECO:0007669"/>
    <property type="project" value="TreeGrafter"/>
</dbReference>
<dbReference type="InterPro" id="IPR035093">
    <property type="entry name" value="RelE/ParE_toxin_dom_sf"/>
</dbReference>
<proteinExistence type="predicted"/>
<dbReference type="Pfam" id="PF15738">
    <property type="entry name" value="YafQ_toxin"/>
    <property type="match status" value="1"/>
</dbReference>
<dbReference type="NCBIfam" id="TIGR02385">
    <property type="entry name" value="RelE_StbE"/>
    <property type="match status" value="1"/>
</dbReference>
<dbReference type="PANTHER" id="PTHR40588:SF1">
    <property type="entry name" value="MRNA INTERFERASE TOXIN YAFQ"/>
    <property type="match status" value="1"/>
</dbReference>
<reference evidence="3 4" key="1">
    <citation type="submission" date="2015-11" db="EMBL/GenBank/DDBJ databases">
        <title>Sequence of Pedobacter ginsenosidimutans.</title>
        <authorList>
            <person name="Carson E."/>
            <person name="Keyser V."/>
            <person name="Newman J."/>
            <person name="Miller J."/>
        </authorList>
    </citation>
    <scope>NUCLEOTIDE SEQUENCE [LARGE SCALE GENOMIC DNA]</scope>
    <source>
        <strain evidence="3 4">KACC 14530</strain>
    </source>
</reference>
<dbReference type="InterPro" id="IPR007712">
    <property type="entry name" value="RelE/ParE_toxin"/>
</dbReference>
<protein>
    <recommendedName>
        <fullName evidence="5">Addiction module toxin RelE</fullName>
    </recommendedName>
</protein>
<evidence type="ECO:0000313" key="4">
    <source>
        <dbReference type="Proteomes" id="UP000051950"/>
    </source>
</evidence>
<organism evidence="3 4">
    <name type="scientific">Pedobacter ginsenosidimutans</name>
    <dbReference type="NCBI Taxonomy" id="687842"/>
    <lineage>
        <taxon>Bacteria</taxon>
        <taxon>Pseudomonadati</taxon>
        <taxon>Bacteroidota</taxon>
        <taxon>Sphingobacteriia</taxon>
        <taxon>Sphingobacteriales</taxon>
        <taxon>Sphingobacteriaceae</taxon>
        <taxon>Pedobacter</taxon>
    </lineage>
</organism>
<name>A0A0T5VR11_9SPHI</name>
<dbReference type="Gene3D" id="3.30.2310.20">
    <property type="entry name" value="RelE-like"/>
    <property type="match status" value="1"/>
</dbReference>
<dbReference type="Proteomes" id="UP000051950">
    <property type="component" value="Unassembled WGS sequence"/>
</dbReference>
<dbReference type="AlphaFoldDB" id="A0A0T5VR11"/>
<dbReference type="OrthoDB" id="7030467at2"/>
<keyword evidence="1" id="KW-1277">Toxin-antitoxin system</keyword>
<accession>A0A0T5VR11</accession>
<comment type="caution">
    <text evidence="3">The sequence shown here is derived from an EMBL/GenBank/DDBJ whole genome shotgun (WGS) entry which is preliminary data.</text>
</comment>
<evidence type="ECO:0000256" key="2">
    <source>
        <dbReference type="PIRSR" id="PIRSR006156-1"/>
    </source>
</evidence>
<dbReference type="InterPro" id="IPR004386">
    <property type="entry name" value="Toxin_YafQ-like"/>
</dbReference>
<dbReference type="GO" id="GO:0006415">
    <property type="term" value="P:translational termination"/>
    <property type="evidence" value="ECO:0007669"/>
    <property type="project" value="TreeGrafter"/>
</dbReference>
<feature type="active site" description="Proton donor" evidence="2">
    <location>
        <position position="89"/>
    </location>
</feature>
<dbReference type="EMBL" id="LMZQ01000005">
    <property type="protein sequence ID" value="KRT16289.1"/>
    <property type="molecule type" value="Genomic_DNA"/>
</dbReference>
<dbReference type="STRING" id="687842.ASU31_08940"/>
<evidence type="ECO:0000313" key="3">
    <source>
        <dbReference type="EMBL" id="KRT16289.1"/>
    </source>
</evidence>
<dbReference type="PIRSF" id="PIRSF006156">
    <property type="entry name" value="YafQ"/>
    <property type="match status" value="1"/>
</dbReference>
<evidence type="ECO:0008006" key="5">
    <source>
        <dbReference type="Google" id="ProtNLM"/>
    </source>
</evidence>
<keyword evidence="4" id="KW-1185">Reference proteome</keyword>
<gene>
    <name evidence="3" type="ORF">ASU31_08940</name>
</gene>
<dbReference type="RefSeq" id="WP_057932004.1">
    <property type="nucleotide sequence ID" value="NZ_LMZQ01000005.1"/>
</dbReference>
<dbReference type="GO" id="GO:0004521">
    <property type="term" value="F:RNA endonuclease activity"/>
    <property type="evidence" value="ECO:0007669"/>
    <property type="project" value="TreeGrafter"/>
</dbReference>